<dbReference type="AlphaFoldDB" id="A0A3N6UUT6"/>
<evidence type="ECO:0000313" key="2">
    <source>
        <dbReference type="EMBL" id="RQM39709.1"/>
    </source>
</evidence>
<keyword evidence="3" id="KW-1185">Reference proteome</keyword>
<protein>
    <submittedName>
        <fullName evidence="2">Uncharacterized protein</fullName>
    </submittedName>
</protein>
<evidence type="ECO:0000313" key="3">
    <source>
        <dbReference type="Proteomes" id="UP000279457"/>
    </source>
</evidence>
<organism evidence="2 3">
    <name type="scientific">Erwinia psidii</name>
    <dbReference type="NCBI Taxonomy" id="69224"/>
    <lineage>
        <taxon>Bacteria</taxon>
        <taxon>Pseudomonadati</taxon>
        <taxon>Pseudomonadota</taxon>
        <taxon>Gammaproteobacteria</taxon>
        <taxon>Enterobacterales</taxon>
        <taxon>Erwiniaceae</taxon>
        <taxon>Erwinia</taxon>
    </lineage>
</organism>
<sequence>MPVQQFAGTTAQRIVTVFHPAELRMPCKIHRRYPVLIVIAETLRHRSRAAFAPRHPAKAVERPARPLQPLQQVMPHHLASTPGLIACRIPAEVAGRGRACGGNRRQPEGAGQLPDADP</sequence>
<dbReference type="Proteomes" id="UP000279457">
    <property type="component" value="Unassembled WGS sequence"/>
</dbReference>
<comment type="caution">
    <text evidence="2">The sequence shown here is derived from an EMBL/GenBank/DDBJ whole genome shotgun (WGS) entry which is preliminary data.</text>
</comment>
<dbReference type="EMBL" id="RHHM01000002">
    <property type="protein sequence ID" value="RQM39709.1"/>
    <property type="molecule type" value="Genomic_DNA"/>
</dbReference>
<feature type="region of interest" description="Disordered" evidence="1">
    <location>
        <begin position="96"/>
        <end position="118"/>
    </location>
</feature>
<accession>A0A3N6UUT6</accession>
<evidence type="ECO:0000256" key="1">
    <source>
        <dbReference type="SAM" id="MobiDB-lite"/>
    </source>
</evidence>
<name>A0A3N6UUT6_9GAMM</name>
<reference evidence="2 3" key="1">
    <citation type="submission" date="2018-10" db="EMBL/GenBank/DDBJ databases">
        <title>Draft genome sequence for the type isolate of Erwinia psidii, agent causal of bacterial blight in guava (Psidium guajava) and wilt and die-back of Eucalyptus spp.</title>
        <authorList>
            <person name="Hermenegildo P.S."/>
            <person name="Santos S.A."/>
            <person name="Guimaraes L.M.S."/>
            <person name="Vidigal P.M.P."/>
            <person name="Pereira I.C."/>
            <person name="Badel J.L."/>
            <person name="Alfenas-Zerbini P."/>
            <person name="Ferreira M.A.S.V."/>
            <person name="Alfenas A.C."/>
        </authorList>
    </citation>
    <scope>NUCLEOTIDE SEQUENCE [LARGE SCALE GENOMIC DNA]</scope>
    <source>
        <strain evidence="2 3">IBSBF 435</strain>
    </source>
</reference>
<gene>
    <name evidence="2" type="ORF">EB241_04615</name>
</gene>
<proteinExistence type="predicted"/>